<proteinExistence type="predicted"/>
<keyword evidence="2" id="KW-1185">Reference proteome</keyword>
<accession>A0A365YB81</accession>
<dbReference type="EMBL" id="POAF01000007">
    <property type="protein sequence ID" value="RBL99656.1"/>
    <property type="molecule type" value="Genomic_DNA"/>
</dbReference>
<dbReference type="Pfam" id="PF20102">
    <property type="entry name" value="DUF6492"/>
    <property type="match status" value="1"/>
</dbReference>
<organism evidence="1 2">
    <name type="scientific">Glutamicibacter soli</name>
    <dbReference type="NCBI Taxonomy" id="453836"/>
    <lineage>
        <taxon>Bacteria</taxon>
        <taxon>Bacillati</taxon>
        <taxon>Actinomycetota</taxon>
        <taxon>Actinomycetes</taxon>
        <taxon>Micrococcales</taxon>
        <taxon>Micrococcaceae</taxon>
        <taxon>Glutamicibacter</taxon>
    </lineage>
</organism>
<protein>
    <submittedName>
        <fullName evidence="1">Uncharacterized protein</fullName>
    </submittedName>
</protein>
<evidence type="ECO:0000313" key="1">
    <source>
        <dbReference type="EMBL" id="RBL99656.1"/>
    </source>
</evidence>
<sequence length="263" mass="29978">MKYCSPDIEHHILVPNRDLNLFADMANERTKIIGVDSLLPKNIFRIPGANLWINLARPFPPLRGWIVQQLVKLGYVASLAADLALLIDSDIVFINPVTTDSYTHEGEAPLFRRRGGVTEDMQRHVIWHQVSHRLLGLEDPGPCPLPDYITCPCLWEPKMVSNLLEHIEITTGEHWATAIGRNLHFSEMMLYGVYAEHFHDQAEPLLTTDASQVHNYWDEVPLDQEGMKEFLRGVRGEHLAVMISARSNTPSEVRRQAFTEFHG</sequence>
<reference evidence="1 2" key="1">
    <citation type="submission" date="2018-01" db="EMBL/GenBank/DDBJ databases">
        <title>Glutamicibacter soli strain NHPC-3 Whole genome sequence and assembly.</title>
        <authorList>
            <person name="Choudhury P."/>
            <person name="Gupta D."/>
            <person name="Sengupta K."/>
            <person name="Jawed A."/>
            <person name="Sultana N."/>
            <person name="Saha P."/>
        </authorList>
    </citation>
    <scope>NUCLEOTIDE SEQUENCE [LARGE SCALE GENOMIC DNA]</scope>
    <source>
        <strain evidence="1 2">NHPC-3</strain>
    </source>
</reference>
<comment type="caution">
    <text evidence="1">The sequence shown here is derived from an EMBL/GenBank/DDBJ whole genome shotgun (WGS) entry which is preliminary data.</text>
</comment>
<dbReference type="Proteomes" id="UP000252167">
    <property type="component" value="Unassembled WGS sequence"/>
</dbReference>
<name>A0A365YB81_9MICC</name>
<evidence type="ECO:0000313" key="2">
    <source>
        <dbReference type="Proteomes" id="UP000252167"/>
    </source>
</evidence>
<gene>
    <name evidence="1" type="ORF">C1H84_14680</name>
</gene>
<dbReference type="AlphaFoldDB" id="A0A365YB81"/>
<dbReference type="InterPro" id="IPR045499">
    <property type="entry name" value="DUF6492"/>
</dbReference>